<dbReference type="Pfam" id="PF08193">
    <property type="entry name" value="INO80_Ies4"/>
    <property type="match status" value="1"/>
</dbReference>
<feature type="compositionally biased region" description="Polar residues" evidence="1">
    <location>
        <begin position="226"/>
        <end position="244"/>
    </location>
</feature>
<evidence type="ECO:0000313" key="3">
    <source>
        <dbReference type="Proteomes" id="UP001147746"/>
    </source>
</evidence>
<comment type="caution">
    <text evidence="2">The sequence shown here is derived from an EMBL/GenBank/DDBJ whole genome shotgun (WGS) entry which is preliminary data.</text>
</comment>
<protein>
    <recommendedName>
        <fullName evidence="4">INO80 complex subunit Ies4</fullName>
    </recommendedName>
</protein>
<name>A0A9W9PTK2_9EURO</name>
<dbReference type="AlphaFoldDB" id="A0A9W9PTK2"/>
<proteinExistence type="predicted"/>
<evidence type="ECO:0000256" key="1">
    <source>
        <dbReference type="SAM" id="MobiDB-lite"/>
    </source>
</evidence>
<dbReference type="PANTHER" id="PTHR28061:SF1">
    <property type="entry name" value="INO80 COMPLEX SUBUNIT 4"/>
    <property type="match status" value="1"/>
</dbReference>
<dbReference type="InterPro" id="IPR013175">
    <property type="entry name" value="INO80_su_Ies4"/>
</dbReference>
<gene>
    <name evidence="2" type="ORF">N7476_007005</name>
</gene>
<dbReference type="GO" id="GO:0031011">
    <property type="term" value="C:Ino80 complex"/>
    <property type="evidence" value="ECO:0007669"/>
    <property type="project" value="InterPro"/>
</dbReference>
<organism evidence="2 3">
    <name type="scientific">Penicillium atrosanguineum</name>
    <dbReference type="NCBI Taxonomy" id="1132637"/>
    <lineage>
        <taxon>Eukaryota</taxon>
        <taxon>Fungi</taxon>
        <taxon>Dikarya</taxon>
        <taxon>Ascomycota</taxon>
        <taxon>Pezizomycotina</taxon>
        <taxon>Eurotiomycetes</taxon>
        <taxon>Eurotiomycetidae</taxon>
        <taxon>Eurotiales</taxon>
        <taxon>Aspergillaceae</taxon>
        <taxon>Penicillium</taxon>
    </lineage>
</organism>
<keyword evidence="3" id="KW-1185">Reference proteome</keyword>
<dbReference type="GO" id="GO:0006338">
    <property type="term" value="P:chromatin remodeling"/>
    <property type="evidence" value="ECO:0007669"/>
    <property type="project" value="InterPro"/>
</dbReference>
<feature type="region of interest" description="Disordered" evidence="1">
    <location>
        <begin position="212"/>
        <end position="269"/>
    </location>
</feature>
<feature type="region of interest" description="Disordered" evidence="1">
    <location>
        <begin position="1"/>
        <end position="156"/>
    </location>
</feature>
<reference evidence="2" key="1">
    <citation type="submission" date="2022-12" db="EMBL/GenBank/DDBJ databases">
        <authorList>
            <person name="Petersen C."/>
        </authorList>
    </citation>
    <scope>NUCLEOTIDE SEQUENCE</scope>
    <source>
        <strain evidence="2">IBT 21472</strain>
    </source>
</reference>
<evidence type="ECO:0008006" key="4">
    <source>
        <dbReference type="Google" id="ProtNLM"/>
    </source>
</evidence>
<accession>A0A9W9PTK2</accession>
<feature type="compositionally biased region" description="Low complexity" evidence="1">
    <location>
        <begin position="71"/>
        <end position="93"/>
    </location>
</feature>
<feature type="compositionally biased region" description="Polar residues" evidence="1">
    <location>
        <begin position="1"/>
        <end position="37"/>
    </location>
</feature>
<feature type="compositionally biased region" description="Basic residues" evidence="1">
    <location>
        <begin position="120"/>
        <end position="130"/>
    </location>
</feature>
<reference evidence="2" key="2">
    <citation type="journal article" date="2023" name="IMA Fungus">
        <title>Comparative genomic study of the Penicillium genus elucidates a diverse pangenome and 15 lateral gene transfer events.</title>
        <authorList>
            <person name="Petersen C."/>
            <person name="Sorensen T."/>
            <person name="Nielsen M.R."/>
            <person name="Sondergaard T.E."/>
            <person name="Sorensen J.L."/>
            <person name="Fitzpatrick D.A."/>
            <person name="Frisvad J.C."/>
            <person name="Nielsen K.L."/>
        </authorList>
    </citation>
    <scope>NUCLEOTIDE SEQUENCE</scope>
    <source>
        <strain evidence="2">IBT 21472</strain>
    </source>
</reference>
<evidence type="ECO:0000313" key="2">
    <source>
        <dbReference type="EMBL" id="KAJ5311145.1"/>
    </source>
</evidence>
<dbReference type="PANTHER" id="PTHR28061">
    <property type="entry name" value="INO EIGHTY SUBUNIT 4"/>
    <property type="match status" value="1"/>
</dbReference>
<dbReference type="Proteomes" id="UP001147746">
    <property type="component" value="Unassembled WGS sequence"/>
</dbReference>
<sequence length="269" mass="27475">MPAASTPNGRSKGSKNPPSSLVVTLKLSSDMLQTFMDNATDRKPSHLSPPGKGLERFSPASSTEVPAVRPSSADNDSNADANSTPAAGATPADTPRRKGVPGPKPGNKRANGQTEPSARARGRPGPKKKPRLEEGGDAAKAAAATRLGPKANTGAINAGLRALDRTGAPCRKWERQPLKLRSFTGILWQLPSWRGHSFGKSESVESKVAVLESGDSDTKAGLTAPGTDTLNGSSAVPSEKSNSGDGDGDSTPAPSNIVGPSSPAIAMAA</sequence>
<dbReference type="EMBL" id="JAPZBO010000007">
    <property type="protein sequence ID" value="KAJ5311145.1"/>
    <property type="molecule type" value="Genomic_DNA"/>
</dbReference>